<dbReference type="InterPro" id="IPR028081">
    <property type="entry name" value="Leu-bd"/>
</dbReference>
<gene>
    <name evidence="5" type="ORF">FOF52_05265</name>
</gene>
<sequence length="424" mass="43619">MSRRTPVRALAGGAASTALVLALAACAGGPGASDAATSTGGLEGEPVRLGSILTITHPGWDNSSVQTVNEAWASYINEELGGIDGRPVVVESCDDHGDPAKTSQCLNNLVDSGVVALVNNSSLAFGANALPAMEQAGLANIGGWPVTADEYTSPHNFPTTPGATGTYPSLAVYFAATGAGKLAVAYTNTPSGQEVGVSLGELWEELGGEDYFMTEFDPTAADFTPMVSKIAAEEPDAVILAVGEGAAARMFQAARNVGLDARIGASSTPATPAVFDAAGDSVEGVLFAFAAVPADHDSEDAETYRTVLGERAPDLDLTGQTAVAASSMQYAYDLLSSIEGEITAESVLAQLRKGEPWEGFLTHPTDPANAPEGMPQISNPYALIQEYRDGALVPAPAIEDPGHLSDYIDTRGDLSWVTGNKPGS</sequence>
<evidence type="ECO:0000259" key="4">
    <source>
        <dbReference type="Pfam" id="PF13458"/>
    </source>
</evidence>
<accession>A0ABY4KYE0</accession>
<protein>
    <submittedName>
        <fullName evidence="5">ABC transporter substrate-binding protein</fullName>
    </submittedName>
</protein>
<dbReference type="PANTHER" id="PTHR30483">
    <property type="entry name" value="LEUCINE-SPECIFIC-BINDING PROTEIN"/>
    <property type="match status" value="1"/>
</dbReference>
<dbReference type="Gene3D" id="3.40.50.2300">
    <property type="match status" value="2"/>
</dbReference>
<feature type="domain" description="Leucine-binding protein" evidence="4">
    <location>
        <begin position="47"/>
        <end position="362"/>
    </location>
</feature>
<evidence type="ECO:0000256" key="3">
    <source>
        <dbReference type="SAM" id="SignalP"/>
    </source>
</evidence>
<dbReference type="PROSITE" id="PS51257">
    <property type="entry name" value="PROKAR_LIPOPROTEIN"/>
    <property type="match status" value="1"/>
</dbReference>
<dbReference type="Proteomes" id="UP000832041">
    <property type="component" value="Chromosome"/>
</dbReference>
<evidence type="ECO:0000256" key="1">
    <source>
        <dbReference type="ARBA" id="ARBA00010062"/>
    </source>
</evidence>
<organism evidence="5 6">
    <name type="scientific">Thermobifida alba</name>
    <name type="common">Thermomonospora alba</name>
    <dbReference type="NCBI Taxonomy" id="53522"/>
    <lineage>
        <taxon>Bacteria</taxon>
        <taxon>Bacillati</taxon>
        <taxon>Actinomycetota</taxon>
        <taxon>Actinomycetes</taxon>
        <taxon>Streptosporangiales</taxon>
        <taxon>Nocardiopsidaceae</taxon>
        <taxon>Thermobifida</taxon>
    </lineage>
</organism>
<feature type="signal peptide" evidence="3">
    <location>
        <begin position="1"/>
        <end position="27"/>
    </location>
</feature>
<name>A0ABY4KYE0_THEAE</name>
<dbReference type="InterPro" id="IPR028082">
    <property type="entry name" value="Peripla_BP_I"/>
</dbReference>
<dbReference type="PANTHER" id="PTHR30483:SF6">
    <property type="entry name" value="PERIPLASMIC BINDING PROTEIN OF ABC TRANSPORTER FOR NATURAL AMINO ACIDS"/>
    <property type="match status" value="1"/>
</dbReference>
<proteinExistence type="inferred from homology"/>
<evidence type="ECO:0000256" key="2">
    <source>
        <dbReference type="ARBA" id="ARBA00022729"/>
    </source>
</evidence>
<keyword evidence="6" id="KW-1185">Reference proteome</keyword>
<reference evidence="5 6" key="1">
    <citation type="submission" date="2020-04" db="EMBL/GenBank/DDBJ databases">
        <title>Thermobifida alba genome sequencing and assembly.</title>
        <authorList>
            <person name="Luzics S."/>
            <person name="Horvath B."/>
            <person name="Nagy I."/>
            <person name="Toth A."/>
            <person name="Nagy I."/>
            <person name="Kukolya J."/>
        </authorList>
    </citation>
    <scope>NUCLEOTIDE SEQUENCE [LARGE SCALE GENOMIC DNA]</scope>
    <source>
        <strain evidence="5 6">DSM 43795</strain>
    </source>
</reference>
<evidence type="ECO:0000313" key="6">
    <source>
        <dbReference type="Proteomes" id="UP000832041"/>
    </source>
</evidence>
<dbReference type="RefSeq" id="WP_248592705.1">
    <property type="nucleotide sequence ID" value="NZ_BAABEB010000012.1"/>
</dbReference>
<dbReference type="EMBL" id="CP051627">
    <property type="protein sequence ID" value="UPT20449.1"/>
    <property type="molecule type" value="Genomic_DNA"/>
</dbReference>
<feature type="chain" id="PRO_5046329012" evidence="3">
    <location>
        <begin position="28"/>
        <end position="424"/>
    </location>
</feature>
<evidence type="ECO:0000313" key="5">
    <source>
        <dbReference type="EMBL" id="UPT20449.1"/>
    </source>
</evidence>
<dbReference type="InterPro" id="IPR051010">
    <property type="entry name" value="BCAA_transport"/>
</dbReference>
<comment type="similarity">
    <text evidence="1">Belongs to the leucine-binding protein family.</text>
</comment>
<dbReference type="SUPFAM" id="SSF53822">
    <property type="entry name" value="Periplasmic binding protein-like I"/>
    <property type="match status" value="1"/>
</dbReference>
<dbReference type="Pfam" id="PF13458">
    <property type="entry name" value="Peripla_BP_6"/>
    <property type="match status" value="1"/>
</dbReference>
<keyword evidence="2 3" id="KW-0732">Signal</keyword>